<accession>A0A5S6R383</accession>
<dbReference type="AlphaFoldDB" id="A0A5S6R383"/>
<sequence>MVEGNVTLNFVNSEIIGVSIFTSLKTKFISSIEIALIKQFCLTNTRRILGLLTGSIPSAIYVFKTPSTF</sequence>
<organism evidence="1 2">
    <name type="scientific">Trichuris muris</name>
    <name type="common">Mouse whipworm</name>
    <dbReference type="NCBI Taxonomy" id="70415"/>
    <lineage>
        <taxon>Eukaryota</taxon>
        <taxon>Metazoa</taxon>
        <taxon>Ecdysozoa</taxon>
        <taxon>Nematoda</taxon>
        <taxon>Enoplea</taxon>
        <taxon>Dorylaimia</taxon>
        <taxon>Trichinellida</taxon>
        <taxon>Trichuridae</taxon>
        <taxon>Trichuris</taxon>
    </lineage>
</organism>
<name>A0A5S6R383_TRIMR</name>
<dbReference type="WBParaSite" id="TMUE_3000013955.1">
    <property type="protein sequence ID" value="TMUE_3000013955.1"/>
    <property type="gene ID" value="WBGene00302080"/>
</dbReference>
<proteinExistence type="predicted"/>
<protein>
    <submittedName>
        <fullName evidence="2">Uncharacterized protein</fullName>
    </submittedName>
</protein>
<evidence type="ECO:0000313" key="2">
    <source>
        <dbReference type="WBParaSite" id="TMUE_3000013955.1"/>
    </source>
</evidence>
<reference evidence="2" key="1">
    <citation type="submission" date="2019-12" db="UniProtKB">
        <authorList>
            <consortium name="WormBaseParasite"/>
        </authorList>
    </citation>
    <scope>IDENTIFICATION</scope>
</reference>
<evidence type="ECO:0000313" key="1">
    <source>
        <dbReference type="Proteomes" id="UP000046395"/>
    </source>
</evidence>
<keyword evidence="1" id="KW-1185">Reference proteome</keyword>
<dbReference type="Proteomes" id="UP000046395">
    <property type="component" value="Unassembled WGS sequence"/>
</dbReference>